<dbReference type="Gene3D" id="3.30.420.180">
    <property type="entry name" value="CobE/GbiG C-terminal domain"/>
    <property type="match status" value="1"/>
</dbReference>
<dbReference type="GO" id="GO:0009236">
    <property type="term" value="P:cobalamin biosynthetic process"/>
    <property type="evidence" value="ECO:0007669"/>
    <property type="project" value="InterPro"/>
</dbReference>
<dbReference type="PANTHER" id="PTHR37477:SF1">
    <property type="entry name" value="COBALT-PRECORRIN-5A HYDROLASE"/>
    <property type="match status" value="1"/>
</dbReference>
<dbReference type="GO" id="GO:0032259">
    <property type="term" value="P:methylation"/>
    <property type="evidence" value="ECO:0007669"/>
    <property type="project" value="UniProtKB-KW"/>
</dbReference>
<organism evidence="2 3">
    <name type="scientific">Roseovarius nubinhibens</name>
    <dbReference type="NCBI Taxonomy" id="314263"/>
    <lineage>
        <taxon>Bacteria</taxon>
        <taxon>Pseudomonadati</taxon>
        <taxon>Pseudomonadota</taxon>
        <taxon>Alphaproteobacteria</taxon>
        <taxon>Rhodobacterales</taxon>
        <taxon>Roseobacteraceae</taxon>
        <taxon>Roseovarius</taxon>
    </lineage>
</organism>
<dbReference type="SUPFAM" id="SSF159664">
    <property type="entry name" value="CobE/GbiG C-terminal domain-like"/>
    <property type="match status" value="1"/>
</dbReference>
<dbReference type="AlphaFoldDB" id="A0A348WIW6"/>
<dbReference type="PANTHER" id="PTHR37477">
    <property type="entry name" value="COBALT-PRECORRIN-5A HYDROLASE"/>
    <property type="match status" value="1"/>
</dbReference>
<sequence>MITAGFGFRAGTSAQSLQDALDAALASAGQDRTALGAIATAADKAETPGFQTLAKLLGLAPMGIDPDVLGAQTTDTLSPASQAARGTGSVAEAAALALAGPQARLLQPRVISTDKRATCALATGD</sequence>
<accession>A0A348WIW6</accession>
<proteinExistence type="predicted"/>
<gene>
    <name evidence="2" type="ORF">DCS45_21775</name>
</gene>
<feature type="domain" description="CobE/GbiG C-terminal" evidence="1">
    <location>
        <begin position="2"/>
        <end position="122"/>
    </location>
</feature>
<dbReference type="GO" id="GO:0008168">
    <property type="term" value="F:methyltransferase activity"/>
    <property type="evidence" value="ECO:0007669"/>
    <property type="project" value="UniProtKB-KW"/>
</dbReference>
<dbReference type="InterPro" id="IPR036518">
    <property type="entry name" value="CobE/GbiG_C_sf"/>
</dbReference>
<dbReference type="Pfam" id="PF01890">
    <property type="entry name" value="CbiG_C"/>
    <property type="match status" value="1"/>
</dbReference>
<evidence type="ECO:0000313" key="3">
    <source>
        <dbReference type="Proteomes" id="UP000264719"/>
    </source>
</evidence>
<protein>
    <submittedName>
        <fullName evidence="2">Precorrin methylase</fullName>
    </submittedName>
</protein>
<dbReference type="Proteomes" id="UP000264719">
    <property type="component" value="Unassembled WGS sequence"/>
</dbReference>
<comment type="caution">
    <text evidence="2">The sequence shown here is derived from an EMBL/GenBank/DDBJ whole genome shotgun (WGS) entry which is preliminary data.</text>
</comment>
<keyword evidence="2" id="KW-0489">Methyltransferase</keyword>
<dbReference type="InterPro" id="IPR052553">
    <property type="entry name" value="CbiG_hydrolase"/>
</dbReference>
<dbReference type="RefSeq" id="WP_339855419.1">
    <property type="nucleotide sequence ID" value="NZ_CAXAXR010000020.1"/>
</dbReference>
<evidence type="ECO:0000313" key="2">
    <source>
        <dbReference type="EMBL" id="HAR54478.1"/>
    </source>
</evidence>
<reference evidence="2 3" key="1">
    <citation type="journal article" date="2018" name="Nat. Biotechnol.">
        <title>A standardized bacterial taxonomy based on genome phylogeny substantially revises the tree of life.</title>
        <authorList>
            <person name="Parks D.H."/>
            <person name="Chuvochina M."/>
            <person name="Waite D.W."/>
            <person name="Rinke C."/>
            <person name="Skarshewski A."/>
            <person name="Chaumeil P.A."/>
            <person name="Hugenholtz P."/>
        </authorList>
    </citation>
    <scope>NUCLEOTIDE SEQUENCE [LARGE SCALE GENOMIC DNA]</scope>
    <source>
        <strain evidence="2">UBA9169</strain>
    </source>
</reference>
<dbReference type="InterPro" id="IPR002750">
    <property type="entry name" value="CobE/GbiG_C"/>
</dbReference>
<evidence type="ECO:0000259" key="1">
    <source>
        <dbReference type="Pfam" id="PF01890"/>
    </source>
</evidence>
<keyword evidence="2" id="KW-0808">Transferase</keyword>
<name>A0A348WIW6_9RHOB</name>
<dbReference type="EMBL" id="DMVW01000206">
    <property type="protein sequence ID" value="HAR54478.1"/>
    <property type="molecule type" value="Genomic_DNA"/>
</dbReference>